<dbReference type="InterPro" id="IPR035959">
    <property type="entry name" value="RutC-like_sf"/>
</dbReference>
<name>A0A7V2ZL93_9BACT</name>
<dbReference type="Gene3D" id="3.30.1330.40">
    <property type="entry name" value="RutC-like"/>
    <property type="match status" value="1"/>
</dbReference>
<dbReference type="PANTHER" id="PTHR43760:SF1">
    <property type="entry name" value="ENDORIBONUCLEASE L-PSP_CHORISMATE MUTASE-LIKE DOMAIN-CONTAINING PROTEIN"/>
    <property type="match status" value="1"/>
</dbReference>
<proteinExistence type="predicted"/>
<dbReference type="PANTHER" id="PTHR43760">
    <property type="entry name" value="ENDORIBONUCLEASE-RELATED"/>
    <property type="match status" value="1"/>
</dbReference>
<protein>
    <submittedName>
        <fullName evidence="2">RidA family protein</fullName>
    </submittedName>
</protein>
<dbReference type="CDD" id="cd02199">
    <property type="entry name" value="YjgF_YER057c_UK114_like_1"/>
    <property type="match status" value="1"/>
</dbReference>
<comment type="caution">
    <text evidence="2">The sequence shown here is derived from an EMBL/GenBank/DDBJ whole genome shotgun (WGS) entry which is preliminary data.</text>
</comment>
<accession>A0A7V2ZL93</accession>
<organism evidence="2">
    <name type="scientific">Ignavibacterium album</name>
    <dbReference type="NCBI Taxonomy" id="591197"/>
    <lineage>
        <taxon>Bacteria</taxon>
        <taxon>Pseudomonadati</taxon>
        <taxon>Ignavibacteriota</taxon>
        <taxon>Ignavibacteria</taxon>
        <taxon>Ignavibacteriales</taxon>
        <taxon>Ignavibacteriaceae</taxon>
        <taxon>Ignavibacterium</taxon>
    </lineage>
</organism>
<dbReference type="AlphaFoldDB" id="A0A7V2ZL93"/>
<sequence length="151" mass="16005">MIEEKIKQLGFELPEVAKPLAAYIPAKKIGNLVMTSGQVPVVKGEIKYTGRVGSDLSEEDGQKAAQICALNCLAAIKSVIGSLDNIEEIVKLTVFVSSSDGFTAQPKVANGASELLGKIFGENGLHVRSAVGVNQLPLNASVEIEMIVRIK</sequence>
<dbReference type="Pfam" id="PF14588">
    <property type="entry name" value="YjgF_endoribonc"/>
    <property type="match status" value="1"/>
</dbReference>
<evidence type="ECO:0000313" key="2">
    <source>
        <dbReference type="EMBL" id="HFI91995.1"/>
    </source>
</evidence>
<dbReference type="SUPFAM" id="SSF55298">
    <property type="entry name" value="YjgF-like"/>
    <property type="match status" value="1"/>
</dbReference>
<evidence type="ECO:0000259" key="1">
    <source>
        <dbReference type="Pfam" id="PF14588"/>
    </source>
</evidence>
<dbReference type="InterPro" id="IPR013813">
    <property type="entry name" value="Endoribo_LPSP/chorism_mut-like"/>
</dbReference>
<gene>
    <name evidence="2" type="ORF">ENS31_10795</name>
</gene>
<dbReference type="RefSeq" id="WP_304146169.1">
    <property type="nucleotide sequence ID" value="NZ_JAOAIE010000072.1"/>
</dbReference>
<feature type="domain" description="Endoribonuclease L-PSP/chorismate mutase-like" evidence="1">
    <location>
        <begin position="5"/>
        <end position="141"/>
    </location>
</feature>
<dbReference type="EMBL" id="DSUJ01000008">
    <property type="protein sequence ID" value="HFI91995.1"/>
    <property type="molecule type" value="Genomic_DNA"/>
</dbReference>
<reference evidence="2" key="1">
    <citation type="journal article" date="2020" name="mSystems">
        <title>Genome- and Community-Level Interaction Insights into Carbon Utilization and Element Cycling Functions of Hydrothermarchaeota in Hydrothermal Sediment.</title>
        <authorList>
            <person name="Zhou Z."/>
            <person name="Liu Y."/>
            <person name="Xu W."/>
            <person name="Pan J."/>
            <person name="Luo Z.H."/>
            <person name="Li M."/>
        </authorList>
    </citation>
    <scope>NUCLEOTIDE SEQUENCE [LARGE SCALE GENOMIC DNA]</scope>
    <source>
        <strain evidence="2">SpSt-479</strain>
    </source>
</reference>